<gene>
    <name evidence="3" type="ORF">B0T14DRAFT_530326</name>
</gene>
<dbReference type="SUPFAM" id="SSF52540">
    <property type="entry name" value="P-loop containing nucleoside triphosphate hydrolases"/>
    <property type="match status" value="1"/>
</dbReference>
<evidence type="ECO:0000313" key="3">
    <source>
        <dbReference type="EMBL" id="KAK0611411.1"/>
    </source>
</evidence>
<proteinExistence type="predicted"/>
<evidence type="ECO:0000259" key="2">
    <source>
        <dbReference type="SMART" id="SM00382"/>
    </source>
</evidence>
<feature type="domain" description="AAA+ ATPase" evidence="2">
    <location>
        <begin position="522"/>
        <end position="646"/>
    </location>
</feature>
<comment type="caution">
    <text evidence="3">The sequence shown here is derived from an EMBL/GenBank/DDBJ whole genome shotgun (WGS) entry which is preliminary data.</text>
</comment>
<organism evidence="3 4">
    <name type="scientific">Immersiella caudata</name>
    <dbReference type="NCBI Taxonomy" id="314043"/>
    <lineage>
        <taxon>Eukaryota</taxon>
        <taxon>Fungi</taxon>
        <taxon>Dikarya</taxon>
        <taxon>Ascomycota</taxon>
        <taxon>Pezizomycotina</taxon>
        <taxon>Sordariomycetes</taxon>
        <taxon>Sordariomycetidae</taxon>
        <taxon>Sordariales</taxon>
        <taxon>Lasiosphaeriaceae</taxon>
        <taxon>Immersiella</taxon>
    </lineage>
</organism>
<keyword evidence="4" id="KW-1185">Reference proteome</keyword>
<dbReference type="GO" id="GO:0016887">
    <property type="term" value="F:ATP hydrolysis activity"/>
    <property type="evidence" value="ECO:0007669"/>
    <property type="project" value="InterPro"/>
</dbReference>
<feature type="region of interest" description="Disordered" evidence="1">
    <location>
        <begin position="64"/>
        <end position="122"/>
    </location>
</feature>
<dbReference type="Pfam" id="PF00004">
    <property type="entry name" value="AAA"/>
    <property type="match status" value="1"/>
</dbReference>
<protein>
    <recommendedName>
        <fullName evidence="2">AAA+ ATPase domain-containing protein</fullName>
    </recommendedName>
</protein>
<dbReference type="InterPro" id="IPR027417">
    <property type="entry name" value="P-loop_NTPase"/>
</dbReference>
<dbReference type="Pfam" id="PF23232">
    <property type="entry name" value="AAA_lid_13"/>
    <property type="match status" value="1"/>
</dbReference>
<dbReference type="Pfam" id="PF22942">
    <property type="entry name" value="DUF7025"/>
    <property type="match status" value="1"/>
</dbReference>
<dbReference type="Gene3D" id="3.40.50.300">
    <property type="entry name" value="P-loop containing nucleotide triphosphate hydrolases"/>
    <property type="match status" value="1"/>
</dbReference>
<name>A0AA39WCT7_9PEZI</name>
<sequence length="760" mass="86299">MADSDDYPSPEPSQNSCAAGVNYTGTRPSSDGAKLEGNRGSHGNDAQLVCQKCGAQALTASVLTPSAANPSPGSDGRHSNPTDIAASAGDEEAEPPKRRIGRLIQGQNGEEELVDRSVVDDGGPEFKNGADFVFAIRSEFNWDRGRQGRSEESLVLISPPLATMYRSVVKDSAGSRLGRRGRRTATIAEPFAPLFFYYDDIAEAARKPEFACAEDFDVLSQYYNERIRPEHDRIRALLSEGLVLYDDLWAIFRRGDLVYSVDECGEPCVQILMKTEYRDGSGYLDTRSRTMPRMVAEMWRVIWDHSTGTFNRSVEARSIRPFTDTRAISSLPFYPINYFGGGNRKEIDALLEMLEARGRNWKELMCQKPGCFNYSGPARSVSAHEDEYLDERIIIDGSISRAKLSTLNRTEVLESFRIYPEEVTTHLGMDSEHQHFDNFAKSKEFSVLQAQLCPSAAYCYAVQSRNWYEVSISRIKKVDWKEDAVDQLVLEEKTKKMLIGLVKQHQANKDRVMGDIIPSKGKGLVVVLHGSPGVGKTLTAEVIAEYTKKALYPINIGELTSEDRLVSKLQWHFTTASRWDTVLLLDEADVLLEMRSYEDFKRNGIVSVFLRMLEYYDGMLFLTTNRIMTIDPAFQSRIHIAIKFPDLTPATRRKIWVNFINRLDEGEMEGKRELEEHLDDMQEWELNGRQIRNILTISEAMALSLQRRRGALRYRQVEEVANQTLNFQNLFGENTKEQKAHLGNLNRRQFQERRVPRALN</sequence>
<dbReference type="AlphaFoldDB" id="A0AA39WCT7"/>
<evidence type="ECO:0000256" key="1">
    <source>
        <dbReference type="SAM" id="MobiDB-lite"/>
    </source>
</evidence>
<dbReference type="Proteomes" id="UP001175000">
    <property type="component" value="Unassembled WGS sequence"/>
</dbReference>
<accession>A0AA39WCT7</accession>
<feature type="region of interest" description="Disordered" evidence="1">
    <location>
        <begin position="1"/>
        <end position="45"/>
    </location>
</feature>
<dbReference type="PANTHER" id="PTHR46411">
    <property type="entry name" value="FAMILY ATPASE, PUTATIVE-RELATED"/>
    <property type="match status" value="1"/>
</dbReference>
<evidence type="ECO:0000313" key="4">
    <source>
        <dbReference type="Proteomes" id="UP001175000"/>
    </source>
</evidence>
<dbReference type="GO" id="GO:0005524">
    <property type="term" value="F:ATP binding"/>
    <property type="evidence" value="ECO:0007669"/>
    <property type="project" value="InterPro"/>
</dbReference>
<dbReference type="CDD" id="cd19481">
    <property type="entry name" value="RecA-like_protease"/>
    <property type="match status" value="1"/>
</dbReference>
<dbReference type="PANTHER" id="PTHR46411:SF2">
    <property type="entry name" value="AAA+ ATPASE DOMAIN-CONTAINING PROTEIN"/>
    <property type="match status" value="1"/>
</dbReference>
<dbReference type="EMBL" id="JAULSU010000007">
    <property type="protein sequence ID" value="KAK0611411.1"/>
    <property type="molecule type" value="Genomic_DNA"/>
</dbReference>
<dbReference type="SMART" id="SM00382">
    <property type="entry name" value="AAA"/>
    <property type="match status" value="1"/>
</dbReference>
<feature type="compositionally biased region" description="Polar residues" evidence="1">
    <location>
        <begin position="12"/>
        <end position="29"/>
    </location>
</feature>
<dbReference type="InterPro" id="IPR056599">
    <property type="entry name" value="AAA_lid_fung"/>
</dbReference>
<reference evidence="3" key="1">
    <citation type="submission" date="2023-06" db="EMBL/GenBank/DDBJ databases">
        <title>Genome-scale phylogeny and comparative genomics of the fungal order Sordariales.</title>
        <authorList>
            <consortium name="Lawrence Berkeley National Laboratory"/>
            <person name="Hensen N."/>
            <person name="Bonometti L."/>
            <person name="Westerberg I."/>
            <person name="Brannstrom I.O."/>
            <person name="Guillou S."/>
            <person name="Cros-Aarteil S."/>
            <person name="Calhoun S."/>
            <person name="Haridas S."/>
            <person name="Kuo A."/>
            <person name="Mondo S."/>
            <person name="Pangilinan J."/>
            <person name="Riley R."/>
            <person name="Labutti K."/>
            <person name="Andreopoulos B."/>
            <person name="Lipzen A."/>
            <person name="Chen C."/>
            <person name="Yanf M."/>
            <person name="Daum C."/>
            <person name="Ng V."/>
            <person name="Clum A."/>
            <person name="Steindorff A."/>
            <person name="Ohm R."/>
            <person name="Martin F."/>
            <person name="Silar P."/>
            <person name="Natvig D."/>
            <person name="Lalanne C."/>
            <person name="Gautier V."/>
            <person name="Ament-Velasquez S.L."/>
            <person name="Kruys A."/>
            <person name="Hutchinson M.I."/>
            <person name="Powell A.J."/>
            <person name="Barry K."/>
            <person name="Miller A.N."/>
            <person name="Grigoriev I.V."/>
            <person name="Debuchy R."/>
            <person name="Gladieux P."/>
            <person name="Thoren M.H."/>
            <person name="Johannesson H."/>
        </authorList>
    </citation>
    <scope>NUCLEOTIDE SEQUENCE</scope>
    <source>
        <strain evidence="3">CBS 606.72</strain>
    </source>
</reference>
<dbReference type="InterPro" id="IPR003959">
    <property type="entry name" value="ATPase_AAA_core"/>
</dbReference>
<dbReference type="InterPro" id="IPR054289">
    <property type="entry name" value="DUF7025"/>
</dbReference>
<dbReference type="InterPro" id="IPR003593">
    <property type="entry name" value="AAA+_ATPase"/>
</dbReference>